<dbReference type="PROSITE" id="PS51257">
    <property type="entry name" value="PROKAR_LIPOPROTEIN"/>
    <property type="match status" value="1"/>
</dbReference>
<dbReference type="SUPFAM" id="SSF160574">
    <property type="entry name" value="BT0923-like"/>
    <property type="match status" value="1"/>
</dbReference>
<sequence>MRTPKLHITLLLALMVSVFSACQKNNASPETEESAFTGTIAVSTTTALAGGTGSTFKDSVYLVNCFGKKARKDSIAFNTLTAAIGTYLAANYDGYTIAKSLKITDAKVVINYIVVINYNGSPVGLRFATDGTFIAVLEQRAGADLKIKGPGFHPGGPFGNRNGQHPDTIALSAIPTAVKTFFTATYPTDTLLHAAVTPDKSFILISKNQSLFATGITEAGKLIKRVQIDPRPAKHVAVAQASLPAAVSVYLTATYPGYVFGKAFSATNKAGVLEYSILMTSNNTKYAVRFDAMGVFIKAIALR</sequence>
<protein>
    <recommendedName>
        <fullName evidence="4">PepSY-like beta-lactamase-inhibitor</fullName>
    </recommendedName>
</protein>
<evidence type="ECO:0008006" key="4">
    <source>
        <dbReference type="Google" id="ProtNLM"/>
    </source>
</evidence>
<name>A0ABW5XT28_9SPHI</name>
<feature type="chain" id="PRO_5047345150" description="PepSY-like beta-lactamase-inhibitor" evidence="1">
    <location>
        <begin position="22"/>
        <end position="303"/>
    </location>
</feature>
<proteinExistence type="predicted"/>
<dbReference type="RefSeq" id="WP_377130066.1">
    <property type="nucleotide sequence ID" value="NZ_JBHUON010000026.1"/>
</dbReference>
<keyword evidence="1" id="KW-0732">Signal</keyword>
<keyword evidence="3" id="KW-1185">Reference proteome</keyword>
<comment type="caution">
    <text evidence="2">The sequence shown here is derived from an EMBL/GenBank/DDBJ whole genome shotgun (WGS) entry which is preliminary data.</text>
</comment>
<evidence type="ECO:0000313" key="3">
    <source>
        <dbReference type="Proteomes" id="UP001597601"/>
    </source>
</evidence>
<accession>A0ABW5XT28</accession>
<reference evidence="3" key="1">
    <citation type="journal article" date="2019" name="Int. J. Syst. Evol. Microbiol.">
        <title>The Global Catalogue of Microorganisms (GCM) 10K type strain sequencing project: providing services to taxonomists for standard genome sequencing and annotation.</title>
        <authorList>
            <consortium name="The Broad Institute Genomics Platform"/>
            <consortium name="The Broad Institute Genome Sequencing Center for Infectious Disease"/>
            <person name="Wu L."/>
            <person name="Ma J."/>
        </authorList>
    </citation>
    <scope>NUCLEOTIDE SEQUENCE [LARGE SCALE GENOMIC DNA]</scope>
    <source>
        <strain evidence="3">KCTC 52232</strain>
    </source>
</reference>
<evidence type="ECO:0000313" key="2">
    <source>
        <dbReference type="EMBL" id="MFD2866437.1"/>
    </source>
</evidence>
<dbReference type="Proteomes" id="UP001597601">
    <property type="component" value="Unassembled WGS sequence"/>
</dbReference>
<organism evidence="2 3">
    <name type="scientific">Mucilaginibacter antarcticus</name>
    <dbReference type="NCBI Taxonomy" id="1855725"/>
    <lineage>
        <taxon>Bacteria</taxon>
        <taxon>Pseudomonadati</taxon>
        <taxon>Bacteroidota</taxon>
        <taxon>Sphingobacteriia</taxon>
        <taxon>Sphingobacteriales</taxon>
        <taxon>Sphingobacteriaceae</taxon>
        <taxon>Mucilaginibacter</taxon>
    </lineage>
</organism>
<dbReference type="EMBL" id="JBHUON010000026">
    <property type="protein sequence ID" value="MFD2866437.1"/>
    <property type="molecule type" value="Genomic_DNA"/>
</dbReference>
<evidence type="ECO:0000256" key="1">
    <source>
        <dbReference type="SAM" id="SignalP"/>
    </source>
</evidence>
<feature type="signal peptide" evidence="1">
    <location>
        <begin position="1"/>
        <end position="21"/>
    </location>
</feature>
<gene>
    <name evidence="2" type="ORF">ACFSYC_17205</name>
</gene>